<keyword evidence="3" id="KW-1185">Reference proteome</keyword>
<dbReference type="HOGENOM" id="CLU_2211812_0_0_1"/>
<dbReference type="Proteomes" id="UP000006757">
    <property type="component" value="Unassembled WGS sequence"/>
</dbReference>
<sequence>MLRPIAQRRFWGQLVAQGEEDVAPSVIRATVNVARLILPAALAREEHESNHSGQHSTKGEEHTQQREEVLLRMRQVLEEQRSVCWHGAPGSSAGGGRGSLPNGRAHQ</sequence>
<evidence type="ECO:0000313" key="2">
    <source>
        <dbReference type="EMBL" id="EKC98102.1"/>
    </source>
</evidence>
<evidence type="ECO:0000313" key="3">
    <source>
        <dbReference type="Proteomes" id="UP000006757"/>
    </source>
</evidence>
<comment type="caution">
    <text evidence="2">The sequence shown here is derived from an EMBL/GenBank/DDBJ whole genome shotgun (WGS) entry which is preliminary data.</text>
</comment>
<dbReference type="AlphaFoldDB" id="K1VN45"/>
<organism evidence="2 3">
    <name type="scientific">Trichosporon asahii var. asahii (strain CBS 8904)</name>
    <name type="common">Yeast</name>
    <dbReference type="NCBI Taxonomy" id="1220162"/>
    <lineage>
        <taxon>Eukaryota</taxon>
        <taxon>Fungi</taxon>
        <taxon>Dikarya</taxon>
        <taxon>Basidiomycota</taxon>
        <taxon>Agaricomycotina</taxon>
        <taxon>Tremellomycetes</taxon>
        <taxon>Trichosporonales</taxon>
        <taxon>Trichosporonaceae</taxon>
        <taxon>Trichosporon</taxon>
    </lineage>
</organism>
<proteinExistence type="predicted"/>
<feature type="compositionally biased region" description="Basic and acidic residues" evidence="1">
    <location>
        <begin position="57"/>
        <end position="66"/>
    </location>
</feature>
<feature type="region of interest" description="Disordered" evidence="1">
    <location>
        <begin position="44"/>
        <end position="66"/>
    </location>
</feature>
<accession>K1VN45</accession>
<feature type="region of interest" description="Disordered" evidence="1">
    <location>
        <begin position="83"/>
        <end position="107"/>
    </location>
</feature>
<protein>
    <submittedName>
        <fullName evidence="2">Uncharacterized protein</fullName>
    </submittedName>
</protein>
<dbReference type="InParanoid" id="K1VN45"/>
<evidence type="ECO:0000256" key="1">
    <source>
        <dbReference type="SAM" id="MobiDB-lite"/>
    </source>
</evidence>
<gene>
    <name evidence="2" type="ORF">A1Q2_07648</name>
</gene>
<dbReference type="EMBL" id="AMBO01000398">
    <property type="protein sequence ID" value="EKC98102.1"/>
    <property type="molecule type" value="Genomic_DNA"/>
</dbReference>
<name>K1VN45_TRIAC</name>
<reference evidence="2 3" key="1">
    <citation type="journal article" date="2012" name="Eukaryot. Cell">
        <title>Genome sequence of the Trichosporon asahii environmental strain CBS 8904.</title>
        <authorList>
            <person name="Yang R.Y."/>
            <person name="Li H.T."/>
            <person name="Zhu H."/>
            <person name="Zhou G.P."/>
            <person name="Wang M."/>
            <person name="Wang L."/>
        </authorList>
    </citation>
    <scope>NUCLEOTIDE SEQUENCE [LARGE SCALE GENOMIC DNA]</scope>
    <source>
        <strain evidence="2 3">CBS 8904</strain>
    </source>
</reference>